<sequence>MAGMPGMPNMLLFENFLDQPEPLFGSEQHIRVGQLHHPGLQDNCAPCELPIAMQPDVNKSGCDYPAGRFGAEEILWLQSARQESSCADMDSTHTQNMERTGFDLSTNIGGGCDHSLHSEITRCQTALECSANSEEGKREEPEMTAEELRRQKRRKINRESARRMRLKPRTEVEEQKTLVQVLLGQLALLQDAHRRLLDDYNLLRQQVYNISEPLPRQ</sequence>
<keyword evidence="3" id="KW-1185">Reference proteome</keyword>
<protein>
    <recommendedName>
        <fullName evidence="4">BZIP domain-containing protein</fullName>
    </recommendedName>
</protein>
<evidence type="ECO:0000313" key="2">
    <source>
        <dbReference type="EMBL" id="EIE24091.1"/>
    </source>
</evidence>
<feature type="region of interest" description="Disordered" evidence="1">
    <location>
        <begin position="131"/>
        <end position="155"/>
    </location>
</feature>
<evidence type="ECO:0008006" key="4">
    <source>
        <dbReference type="Google" id="ProtNLM"/>
    </source>
</evidence>
<feature type="compositionally biased region" description="Basic and acidic residues" evidence="1">
    <location>
        <begin position="134"/>
        <end position="149"/>
    </location>
</feature>
<gene>
    <name evidence="2" type="ORF">COCSUDRAFT_32970</name>
</gene>
<name>I0Z0C2_COCSC</name>
<evidence type="ECO:0000313" key="3">
    <source>
        <dbReference type="Proteomes" id="UP000007264"/>
    </source>
</evidence>
<reference evidence="2 3" key="1">
    <citation type="journal article" date="2012" name="Genome Biol.">
        <title>The genome of the polar eukaryotic microalga coccomyxa subellipsoidea reveals traits of cold adaptation.</title>
        <authorList>
            <person name="Blanc G."/>
            <person name="Agarkova I."/>
            <person name="Grimwood J."/>
            <person name="Kuo A."/>
            <person name="Brueggeman A."/>
            <person name="Dunigan D."/>
            <person name="Gurnon J."/>
            <person name="Ladunga I."/>
            <person name="Lindquist E."/>
            <person name="Lucas S."/>
            <person name="Pangilinan J."/>
            <person name="Proschold T."/>
            <person name="Salamov A."/>
            <person name="Schmutz J."/>
            <person name="Weeks D."/>
            <person name="Yamada T."/>
            <person name="Claverie J.M."/>
            <person name="Grigoriev I."/>
            <person name="Van Etten J."/>
            <person name="Lomsadze A."/>
            <person name="Borodovsky M."/>
        </authorList>
    </citation>
    <scope>NUCLEOTIDE SEQUENCE [LARGE SCALE GENOMIC DNA]</scope>
    <source>
        <strain evidence="2 3">C-169</strain>
    </source>
</reference>
<organism evidence="2 3">
    <name type="scientific">Coccomyxa subellipsoidea (strain C-169)</name>
    <name type="common">Green microalga</name>
    <dbReference type="NCBI Taxonomy" id="574566"/>
    <lineage>
        <taxon>Eukaryota</taxon>
        <taxon>Viridiplantae</taxon>
        <taxon>Chlorophyta</taxon>
        <taxon>core chlorophytes</taxon>
        <taxon>Trebouxiophyceae</taxon>
        <taxon>Trebouxiophyceae incertae sedis</taxon>
        <taxon>Coccomyxaceae</taxon>
        <taxon>Coccomyxa</taxon>
        <taxon>Coccomyxa subellipsoidea</taxon>
    </lineage>
</organism>
<comment type="caution">
    <text evidence="2">The sequence shown here is derived from an EMBL/GenBank/DDBJ whole genome shotgun (WGS) entry which is preliminary data.</text>
</comment>
<dbReference type="AlphaFoldDB" id="I0Z0C2"/>
<dbReference type="EMBL" id="AGSI01000006">
    <property type="protein sequence ID" value="EIE24091.1"/>
    <property type="molecule type" value="Genomic_DNA"/>
</dbReference>
<dbReference type="GeneID" id="17042089"/>
<dbReference type="RefSeq" id="XP_005648635.1">
    <property type="nucleotide sequence ID" value="XM_005648578.1"/>
</dbReference>
<dbReference type="Proteomes" id="UP000007264">
    <property type="component" value="Unassembled WGS sequence"/>
</dbReference>
<evidence type="ECO:0000256" key="1">
    <source>
        <dbReference type="SAM" id="MobiDB-lite"/>
    </source>
</evidence>
<accession>I0Z0C2</accession>
<dbReference type="KEGG" id="csl:COCSUDRAFT_32970"/>
<dbReference type="OrthoDB" id="10546818at2759"/>
<proteinExistence type="predicted"/>